<dbReference type="Gene3D" id="3.10.129.10">
    <property type="entry name" value="Hotdog Thioesterase"/>
    <property type="match status" value="1"/>
</dbReference>
<protein>
    <submittedName>
        <fullName evidence="3">Thioesterase family protein</fullName>
    </submittedName>
</protein>
<evidence type="ECO:0000256" key="1">
    <source>
        <dbReference type="ARBA" id="ARBA00005953"/>
    </source>
</evidence>
<name>A0ABT5YJ19_9PROT</name>
<reference evidence="3 4" key="1">
    <citation type="submission" date="2023-03" db="EMBL/GenBank/DDBJ databases">
        <title>Fodinicurvata sp. CAU 1616 isolated from sea sendiment.</title>
        <authorList>
            <person name="Kim W."/>
        </authorList>
    </citation>
    <scope>NUCLEOTIDE SEQUENCE [LARGE SCALE GENOMIC DNA]</scope>
    <source>
        <strain evidence="3 4">CAU 1616</strain>
    </source>
</reference>
<accession>A0ABT5YJ19</accession>
<comment type="caution">
    <text evidence="3">The sequence shown here is derived from an EMBL/GenBank/DDBJ whole genome shotgun (WGS) entry which is preliminary data.</text>
</comment>
<dbReference type="RefSeq" id="WP_275819624.1">
    <property type="nucleotide sequence ID" value="NZ_JARHUD010000001.1"/>
</dbReference>
<evidence type="ECO:0000256" key="2">
    <source>
        <dbReference type="ARBA" id="ARBA00022801"/>
    </source>
</evidence>
<dbReference type="SUPFAM" id="SSF54637">
    <property type="entry name" value="Thioesterase/thiol ester dehydrase-isomerase"/>
    <property type="match status" value="1"/>
</dbReference>
<dbReference type="InterPro" id="IPR050563">
    <property type="entry name" value="4-hydroxybenzoyl-CoA_TE"/>
</dbReference>
<dbReference type="Pfam" id="PF13279">
    <property type="entry name" value="4HBT_2"/>
    <property type="match status" value="1"/>
</dbReference>
<proteinExistence type="inferred from homology"/>
<dbReference type="PANTHER" id="PTHR31793:SF27">
    <property type="entry name" value="NOVEL THIOESTERASE SUPERFAMILY DOMAIN AND SAPOSIN A-TYPE DOMAIN CONTAINING PROTEIN (0610012H03RIK)"/>
    <property type="match status" value="1"/>
</dbReference>
<comment type="similarity">
    <text evidence="1">Belongs to the 4-hydroxybenzoyl-CoA thioesterase family.</text>
</comment>
<evidence type="ECO:0000313" key="3">
    <source>
        <dbReference type="EMBL" id="MDF2094811.1"/>
    </source>
</evidence>
<dbReference type="CDD" id="cd00586">
    <property type="entry name" value="4HBT"/>
    <property type="match status" value="1"/>
</dbReference>
<organism evidence="3 4">
    <name type="scientific">Aquibaculum arenosum</name>
    <dbReference type="NCBI Taxonomy" id="3032591"/>
    <lineage>
        <taxon>Bacteria</taxon>
        <taxon>Pseudomonadati</taxon>
        <taxon>Pseudomonadota</taxon>
        <taxon>Alphaproteobacteria</taxon>
        <taxon>Rhodospirillales</taxon>
        <taxon>Rhodovibrionaceae</taxon>
        <taxon>Aquibaculum</taxon>
    </lineage>
</organism>
<dbReference type="Proteomes" id="UP001215503">
    <property type="component" value="Unassembled WGS sequence"/>
</dbReference>
<dbReference type="InterPro" id="IPR029069">
    <property type="entry name" value="HotDog_dom_sf"/>
</dbReference>
<evidence type="ECO:0000313" key="4">
    <source>
        <dbReference type="Proteomes" id="UP001215503"/>
    </source>
</evidence>
<dbReference type="EMBL" id="JARHUD010000001">
    <property type="protein sequence ID" value="MDF2094811.1"/>
    <property type="molecule type" value="Genomic_DNA"/>
</dbReference>
<dbReference type="PANTHER" id="PTHR31793">
    <property type="entry name" value="4-HYDROXYBENZOYL-COA THIOESTERASE FAMILY MEMBER"/>
    <property type="match status" value="1"/>
</dbReference>
<sequence length="147" mass="16110">MSGKAFDPTDRTLYRDWTEVTIRYADIDPNNHVNNGAINQFFEDGRVDLRQRHMTALPSGVLTGFALVKFSASYHATLHYPGKVEVGTAVTRVGRSSYELTQAIFQGERCAATAEVVTVHIDSESGRSTPLPEAVREILQSLLVGGA</sequence>
<keyword evidence="4" id="KW-1185">Reference proteome</keyword>
<gene>
    <name evidence="3" type="ORF">P2G67_02335</name>
</gene>
<keyword evidence="2" id="KW-0378">Hydrolase</keyword>